<organism evidence="8">
    <name type="scientific">uncultured Chthoniobacterales bacterium</name>
    <dbReference type="NCBI Taxonomy" id="1836801"/>
    <lineage>
        <taxon>Bacteria</taxon>
        <taxon>Pseudomonadati</taxon>
        <taxon>Verrucomicrobiota</taxon>
        <taxon>Spartobacteria</taxon>
        <taxon>Chthoniobacterales</taxon>
        <taxon>environmental samples</taxon>
    </lineage>
</organism>
<accession>A0A6J4H348</accession>
<reference evidence="8" key="1">
    <citation type="submission" date="2020-02" db="EMBL/GenBank/DDBJ databases">
        <authorList>
            <person name="Meier V. D."/>
        </authorList>
    </citation>
    <scope>NUCLEOTIDE SEQUENCE</scope>
    <source>
        <strain evidence="8">AVDCRST_MAG42</strain>
    </source>
</reference>
<keyword evidence="5 6" id="KW-0472">Membrane</keyword>
<feature type="transmembrane region" description="Helical" evidence="6">
    <location>
        <begin position="96"/>
        <end position="116"/>
    </location>
</feature>
<feature type="transmembrane region" description="Helical" evidence="6">
    <location>
        <begin position="186"/>
        <end position="205"/>
    </location>
</feature>
<gene>
    <name evidence="8" type="ORF">AVDCRST_MAG42-49</name>
</gene>
<name>A0A6J4H348_9BACT</name>
<feature type="transmembrane region" description="Helical" evidence="6">
    <location>
        <begin position="152"/>
        <end position="174"/>
    </location>
</feature>
<protein>
    <submittedName>
        <fullName evidence="8">Permease of the drug/metabolite transporter (DMT) superfamily</fullName>
    </submittedName>
</protein>
<comment type="subcellular location">
    <subcellularLocation>
        <location evidence="1">Membrane</location>
        <topology evidence="1">Multi-pass membrane protein</topology>
    </subcellularLocation>
</comment>
<evidence type="ECO:0000256" key="6">
    <source>
        <dbReference type="SAM" id="Phobius"/>
    </source>
</evidence>
<evidence type="ECO:0000256" key="1">
    <source>
        <dbReference type="ARBA" id="ARBA00004141"/>
    </source>
</evidence>
<keyword evidence="4 6" id="KW-1133">Transmembrane helix</keyword>
<dbReference type="Gene3D" id="1.10.3730.20">
    <property type="match status" value="1"/>
</dbReference>
<evidence type="ECO:0000256" key="5">
    <source>
        <dbReference type="ARBA" id="ARBA00023136"/>
    </source>
</evidence>
<feature type="transmembrane region" description="Helical" evidence="6">
    <location>
        <begin position="69"/>
        <end position="90"/>
    </location>
</feature>
<proteinExistence type="inferred from homology"/>
<dbReference type="AlphaFoldDB" id="A0A6J4H348"/>
<dbReference type="InterPro" id="IPR050638">
    <property type="entry name" value="AA-Vitamin_Transporters"/>
</dbReference>
<evidence type="ECO:0000256" key="2">
    <source>
        <dbReference type="ARBA" id="ARBA00007362"/>
    </source>
</evidence>
<dbReference type="InterPro" id="IPR037185">
    <property type="entry name" value="EmrE-like"/>
</dbReference>
<sequence length="314" mass="33585">MPRQQRIRIIAAFTTLCVVWSSTWVAIKIGLADLPPISFAGLRFLIAFLLLIAVSIGRVPLLPKSREDWTLLGFTGVLMFCVNYGLLFWGELHVSSGLAAVLQAAIVIFGLGFAHFMLPGEPLRWQQVAGAALSVVGVALICGKLLGHGGMLAFWGGLGIVVGGAGAAFSNVLLKRRALQLAPAMIAAWQMIFGTVPLLSLGLILEGNPLNFRWTGMAIFCLLYLAVIGSALTFLLLYWLLPRMPVNNLQTISLITPPGAVAFGWLLGGETFSLWSLLGGALVLAGVWMIFRKGAPARAPADAELAVPQPMPRT</sequence>
<evidence type="ECO:0000259" key="7">
    <source>
        <dbReference type="Pfam" id="PF00892"/>
    </source>
</evidence>
<keyword evidence="3 6" id="KW-0812">Transmembrane</keyword>
<evidence type="ECO:0000313" key="8">
    <source>
        <dbReference type="EMBL" id="CAA9212803.1"/>
    </source>
</evidence>
<evidence type="ECO:0000256" key="3">
    <source>
        <dbReference type="ARBA" id="ARBA00022692"/>
    </source>
</evidence>
<feature type="domain" description="EamA" evidence="7">
    <location>
        <begin position="155"/>
        <end position="291"/>
    </location>
</feature>
<dbReference type="Pfam" id="PF00892">
    <property type="entry name" value="EamA"/>
    <property type="match status" value="2"/>
</dbReference>
<feature type="transmembrane region" description="Helical" evidence="6">
    <location>
        <begin position="217"/>
        <end position="241"/>
    </location>
</feature>
<feature type="transmembrane region" description="Helical" evidence="6">
    <location>
        <begin position="248"/>
        <end position="266"/>
    </location>
</feature>
<dbReference type="PANTHER" id="PTHR32322:SF2">
    <property type="entry name" value="EAMA DOMAIN-CONTAINING PROTEIN"/>
    <property type="match status" value="1"/>
</dbReference>
<dbReference type="EMBL" id="CADCTA010000007">
    <property type="protein sequence ID" value="CAA9212803.1"/>
    <property type="molecule type" value="Genomic_DNA"/>
</dbReference>
<dbReference type="GO" id="GO:0016020">
    <property type="term" value="C:membrane"/>
    <property type="evidence" value="ECO:0007669"/>
    <property type="project" value="UniProtKB-SubCell"/>
</dbReference>
<feature type="transmembrane region" description="Helical" evidence="6">
    <location>
        <begin position="39"/>
        <end position="57"/>
    </location>
</feature>
<dbReference type="PANTHER" id="PTHR32322">
    <property type="entry name" value="INNER MEMBRANE TRANSPORTER"/>
    <property type="match status" value="1"/>
</dbReference>
<dbReference type="SUPFAM" id="SSF103481">
    <property type="entry name" value="Multidrug resistance efflux transporter EmrE"/>
    <property type="match status" value="2"/>
</dbReference>
<dbReference type="InterPro" id="IPR000620">
    <property type="entry name" value="EamA_dom"/>
</dbReference>
<comment type="similarity">
    <text evidence="2">Belongs to the EamA transporter family.</text>
</comment>
<feature type="transmembrane region" description="Helical" evidence="6">
    <location>
        <begin position="272"/>
        <end position="291"/>
    </location>
</feature>
<evidence type="ECO:0000256" key="4">
    <source>
        <dbReference type="ARBA" id="ARBA00022989"/>
    </source>
</evidence>
<feature type="transmembrane region" description="Helical" evidence="6">
    <location>
        <begin position="7"/>
        <end position="27"/>
    </location>
</feature>
<feature type="domain" description="EamA" evidence="7">
    <location>
        <begin position="12"/>
        <end position="141"/>
    </location>
</feature>
<feature type="transmembrane region" description="Helical" evidence="6">
    <location>
        <begin position="128"/>
        <end position="146"/>
    </location>
</feature>